<dbReference type="SUPFAM" id="SSF52833">
    <property type="entry name" value="Thioredoxin-like"/>
    <property type="match status" value="1"/>
</dbReference>
<evidence type="ECO:0000256" key="1">
    <source>
        <dbReference type="ARBA" id="ARBA00023284"/>
    </source>
</evidence>
<proteinExistence type="predicted"/>
<protein>
    <submittedName>
        <fullName evidence="3">DUF255 domain-containing protein</fullName>
    </submittedName>
</protein>
<dbReference type="Pfam" id="PF13899">
    <property type="entry name" value="Thioredoxin_7"/>
    <property type="match status" value="1"/>
</dbReference>
<dbReference type="EMBL" id="CP040442">
    <property type="protein sequence ID" value="QOW10240.1"/>
    <property type="molecule type" value="Genomic_DNA"/>
</dbReference>
<evidence type="ECO:0000259" key="2">
    <source>
        <dbReference type="PROSITE" id="PS51352"/>
    </source>
</evidence>
<dbReference type="GO" id="GO:0015035">
    <property type="term" value="F:protein-disulfide reductase activity"/>
    <property type="evidence" value="ECO:0007669"/>
    <property type="project" value="TreeGrafter"/>
</dbReference>
<dbReference type="GO" id="GO:0045454">
    <property type="term" value="P:cell redox homeostasis"/>
    <property type="evidence" value="ECO:0007669"/>
    <property type="project" value="TreeGrafter"/>
</dbReference>
<name>A0A7M2Y820_9FLAO</name>
<keyword evidence="1" id="KW-0676">Redox-active center</keyword>
<evidence type="ECO:0000313" key="4">
    <source>
        <dbReference type="Proteomes" id="UP000594195"/>
    </source>
</evidence>
<dbReference type="InterPro" id="IPR036249">
    <property type="entry name" value="Thioredoxin-like_sf"/>
</dbReference>
<feature type="domain" description="Thioredoxin" evidence="2">
    <location>
        <begin position="3"/>
        <end position="157"/>
    </location>
</feature>
<dbReference type="AlphaFoldDB" id="A0A7M2Y820"/>
<dbReference type="InterPro" id="IPR017937">
    <property type="entry name" value="Thioredoxin_CS"/>
</dbReference>
<evidence type="ECO:0000313" key="3">
    <source>
        <dbReference type="EMBL" id="QOW10240.1"/>
    </source>
</evidence>
<reference evidence="3 4" key="1">
    <citation type="submission" date="2019-05" db="EMBL/GenBank/DDBJ databases">
        <title>Chryseobacterium sp. isolated from King George Island, maritime Antarctica.</title>
        <authorList>
            <person name="Peng X."/>
        </authorList>
    </citation>
    <scope>NUCLEOTIDE SEQUENCE [LARGE SCALE GENOMIC DNA]</scope>
    <source>
        <strain evidence="3 4">7-3A</strain>
    </source>
</reference>
<accession>A0A7M2Y820</accession>
<dbReference type="Gene3D" id="3.40.30.10">
    <property type="entry name" value="Glutaredoxin"/>
    <property type="match status" value="1"/>
</dbReference>
<gene>
    <name evidence="3" type="ORF">Q73A0000_07605</name>
</gene>
<dbReference type="InterPro" id="IPR013766">
    <property type="entry name" value="Thioredoxin_domain"/>
</dbReference>
<dbReference type="PANTHER" id="PTHR32234:SF0">
    <property type="entry name" value="THIOL:DISULFIDE INTERCHANGE PROTEIN DSBD"/>
    <property type="match status" value="1"/>
</dbReference>
<dbReference type="KEGG" id="kfa:Q73A0000_07605"/>
<sequence>MNTRLSIIIILFFASSTILYGQSSEKIRWISFNQLNDSLQVSPKKVFVNFYADWCVYCKEMERTTFKNDEVIKELNGNYYAVKMNIETDEEIIFGNQTFINKRIKKVNPVHEIALLLASRKGKPFSLPAYLVFDENFVARSRYFQFLDAPALLKILQ</sequence>
<dbReference type="PANTHER" id="PTHR32234">
    <property type="entry name" value="THIOL:DISULFIDE INTERCHANGE PROTEIN DSBD"/>
    <property type="match status" value="1"/>
</dbReference>
<dbReference type="PROSITE" id="PS51352">
    <property type="entry name" value="THIOREDOXIN_2"/>
    <property type="match status" value="1"/>
</dbReference>
<dbReference type="RefSeq" id="WP_193813471.1">
    <property type="nucleotide sequence ID" value="NZ_CP040442.1"/>
</dbReference>
<dbReference type="PROSITE" id="PS00194">
    <property type="entry name" value="THIOREDOXIN_1"/>
    <property type="match status" value="1"/>
</dbReference>
<dbReference type="Proteomes" id="UP000594195">
    <property type="component" value="Chromosome"/>
</dbReference>
<organism evidence="3 4">
    <name type="scientific">Kaistella flava</name>
    <name type="common">ex Peng et al. 2021</name>
    <dbReference type="NCBI Taxonomy" id="2038776"/>
    <lineage>
        <taxon>Bacteria</taxon>
        <taxon>Pseudomonadati</taxon>
        <taxon>Bacteroidota</taxon>
        <taxon>Flavobacteriia</taxon>
        <taxon>Flavobacteriales</taxon>
        <taxon>Weeksellaceae</taxon>
        <taxon>Chryseobacterium group</taxon>
        <taxon>Kaistella</taxon>
    </lineage>
</organism>
<keyword evidence="4" id="KW-1185">Reference proteome</keyword>